<comment type="caution">
    <text evidence="4">The sequence shown here is derived from an EMBL/GenBank/DDBJ whole genome shotgun (WGS) entry which is preliminary data.</text>
</comment>
<sequence length="276" mass="28991">MASTKLSGIALVTGAASGIGKDTAFAFAEAGALRVVFADRNEAGAKDAAQASKAHASNPAYSAVAVHVDVTDVSSVQKMVDVALEGEGRIDHFVHSAGVGSESFSLISDASLEEFDRLLDVNLKGTLICNRAILKVMGAQEPRTFHGRHGSRDVGRGTIVNVGSMNSLFPLPGKIPYTASKHGVHAVTRTAAIETVRAGIRVNMVCPTWVVTPMTDAERERNPTLDGLIKTAMPAGRMAFPDEVADVIVFYSSPATSYITGQAIVIDNGVSLTVRL</sequence>
<dbReference type="InterPro" id="IPR002347">
    <property type="entry name" value="SDR_fam"/>
</dbReference>
<evidence type="ECO:0000313" key="5">
    <source>
        <dbReference type="Proteomes" id="UP000756921"/>
    </source>
</evidence>
<dbReference type="PANTHER" id="PTHR24321:SF12">
    <property type="entry name" value="SHORT-CHAIN DEHYDROGENASE_REDUCTASE FAMILY, PUTATIVE (AFU_ORTHOLOGUE AFUA_5G14340)-RELATED"/>
    <property type="match status" value="1"/>
</dbReference>
<keyword evidence="5" id="KW-1185">Reference proteome</keyword>
<keyword evidence="3" id="KW-0560">Oxidoreductase</keyword>
<accession>A0A9P6G839</accession>
<evidence type="ECO:0000256" key="1">
    <source>
        <dbReference type="ARBA" id="ARBA00006484"/>
    </source>
</evidence>
<proteinExistence type="inferred from homology"/>
<evidence type="ECO:0000256" key="3">
    <source>
        <dbReference type="ARBA" id="ARBA00023002"/>
    </source>
</evidence>
<keyword evidence="2" id="KW-0521">NADP</keyword>
<dbReference type="InterPro" id="IPR036291">
    <property type="entry name" value="NAD(P)-bd_dom_sf"/>
</dbReference>
<reference evidence="4" key="1">
    <citation type="journal article" date="2020" name="Mol. Plant Microbe Interact.">
        <title>Genome Sequence of the Biocontrol Agent Coniothyrium minitans strain Conio (IMI 134523).</title>
        <authorList>
            <person name="Patel D."/>
            <person name="Shittu T.A."/>
            <person name="Baroncelli R."/>
            <person name="Muthumeenakshi S."/>
            <person name="Osborne T.H."/>
            <person name="Janganan T.K."/>
            <person name="Sreenivasaprasad S."/>
        </authorList>
    </citation>
    <scope>NUCLEOTIDE SEQUENCE</scope>
    <source>
        <strain evidence="4">Conio</strain>
    </source>
</reference>
<dbReference type="PRINTS" id="PR00080">
    <property type="entry name" value="SDRFAMILY"/>
</dbReference>
<protein>
    <submittedName>
        <fullName evidence="4">Short-chain dehydrogenase reductase</fullName>
    </submittedName>
</protein>
<dbReference type="CDD" id="cd05233">
    <property type="entry name" value="SDR_c"/>
    <property type="match status" value="1"/>
</dbReference>
<dbReference type="InterPro" id="IPR020904">
    <property type="entry name" value="Sc_DH/Rdtase_CS"/>
</dbReference>
<comment type="similarity">
    <text evidence="1">Belongs to the short-chain dehydrogenases/reductases (SDR) family.</text>
</comment>
<name>A0A9P6G839_9PLEO</name>
<dbReference type="SUPFAM" id="SSF51735">
    <property type="entry name" value="NAD(P)-binding Rossmann-fold domains"/>
    <property type="match status" value="1"/>
</dbReference>
<dbReference type="PRINTS" id="PR00081">
    <property type="entry name" value="GDHRDH"/>
</dbReference>
<dbReference type="PANTHER" id="PTHR24321">
    <property type="entry name" value="DEHYDROGENASES, SHORT CHAIN"/>
    <property type="match status" value="1"/>
</dbReference>
<dbReference type="GO" id="GO:0016491">
    <property type="term" value="F:oxidoreductase activity"/>
    <property type="evidence" value="ECO:0007669"/>
    <property type="project" value="UniProtKB-KW"/>
</dbReference>
<organism evidence="4 5">
    <name type="scientific">Paraphaeosphaeria minitans</name>
    <dbReference type="NCBI Taxonomy" id="565426"/>
    <lineage>
        <taxon>Eukaryota</taxon>
        <taxon>Fungi</taxon>
        <taxon>Dikarya</taxon>
        <taxon>Ascomycota</taxon>
        <taxon>Pezizomycotina</taxon>
        <taxon>Dothideomycetes</taxon>
        <taxon>Pleosporomycetidae</taxon>
        <taxon>Pleosporales</taxon>
        <taxon>Massarineae</taxon>
        <taxon>Didymosphaeriaceae</taxon>
        <taxon>Paraphaeosphaeria</taxon>
    </lineage>
</organism>
<dbReference type="Proteomes" id="UP000756921">
    <property type="component" value="Unassembled WGS sequence"/>
</dbReference>
<evidence type="ECO:0000256" key="2">
    <source>
        <dbReference type="ARBA" id="ARBA00022857"/>
    </source>
</evidence>
<dbReference type="Pfam" id="PF13561">
    <property type="entry name" value="adh_short_C2"/>
    <property type="match status" value="1"/>
</dbReference>
<dbReference type="OrthoDB" id="5840532at2759"/>
<dbReference type="PROSITE" id="PS00061">
    <property type="entry name" value="ADH_SHORT"/>
    <property type="match status" value="1"/>
</dbReference>
<dbReference type="Gene3D" id="3.40.50.720">
    <property type="entry name" value="NAD(P)-binding Rossmann-like Domain"/>
    <property type="match status" value="1"/>
</dbReference>
<gene>
    <name evidence="4" type="ORF">PMIN01_12118</name>
</gene>
<dbReference type="AlphaFoldDB" id="A0A9P6G839"/>
<dbReference type="EMBL" id="WJXW01000015">
    <property type="protein sequence ID" value="KAF9730185.1"/>
    <property type="molecule type" value="Genomic_DNA"/>
</dbReference>
<evidence type="ECO:0000313" key="4">
    <source>
        <dbReference type="EMBL" id="KAF9730185.1"/>
    </source>
</evidence>
<dbReference type="FunFam" id="3.40.50.720:FF:000084">
    <property type="entry name" value="Short-chain dehydrogenase reductase"/>
    <property type="match status" value="1"/>
</dbReference>